<reference evidence="1" key="1">
    <citation type="submission" date="2021-05" db="EMBL/GenBank/DDBJ databases">
        <authorList>
            <person name="Scholz U."/>
            <person name="Mascher M."/>
            <person name="Fiebig A."/>
        </authorList>
    </citation>
    <scope>NUCLEOTIDE SEQUENCE [LARGE SCALE GENOMIC DNA]</scope>
</reference>
<accession>A0ACD5XTZ9</accession>
<evidence type="ECO:0000313" key="1">
    <source>
        <dbReference type="EnsemblPlants" id="AVESA.00010b.r2.5AG0854500.1.CDS.1"/>
    </source>
</evidence>
<reference evidence="1" key="2">
    <citation type="submission" date="2025-09" db="UniProtKB">
        <authorList>
            <consortium name="EnsemblPlants"/>
        </authorList>
    </citation>
    <scope>IDENTIFICATION</scope>
</reference>
<evidence type="ECO:0000313" key="2">
    <source>
        <dbReference type="Proteomes" id="UP001732700"/>
    </source>
</evidence>
<dbReference type="EnsemblPlants" id="AVESA.00010b.r2.5AG0854500.1">
    <property type="protein sequence ID" value="AVESA.00010b.r2.5AG0854500.1.CDS.1"/>
    <property type="gene ID" value="AVESA.00010b.r2.5AG0854500"/>
</dbReference>
<dbReference type="Proteomes" id="UP001732700">
    <property type="component" value="Chromosome 5A"/>
</dbReference>
<proteinExistence type="predicted"/>
<sequence>MAPPAVGGWAREDEQAASERVVSRQYRQHVPRERQEYAARRALFLQSYRLSTRGSDEENEEATGMRGRVARRLRDAGVAGKAAAARAASSARDAARLWFGTGLGRAWRGWRRPLLELRVHGGARHHSSLVGLGLGPFGCFGGRRPSREYHFLEGFA</sequence>
<protein>
    <submittedName>
        <fullName evidence="1">Uncharacterized protein</fullName>
    </submittedName>
</protein>
<name>A0ACD5XTZ9_AVESA</name>
<keyword evidence="2" id="KW-1185">Reference proteome</keyword>
<organism evidence="1 2">
    <name type="scientific">Avena sativa</name>
    <name type="common">Oat</name>
    <dbReference type="NCBI Taxonomy" id="4498"/>
    <lineage>
        <taxon>Eukaryota</taxon>
        <taxon>Viridiplantae</taxon>
        <taxon>Streptophyta</taxon>
        <taxon>Embryophyta</taxon>
        <taxon>Tracheophyta</taxon>
        <taxon>Spermatophyta</taxon>
        <taxon>Magnoliopsida</taxon>
        <taxon>Liliopsida</taxon>
        <taxon>Poales</taxon>
        <taxon>Poaceae</taxon>
        <taxon>BOP clade</taxon>
        <taxon>Pooideae</taxon>
        <taxon>Poodae</taxon>
        <taxon>Poeae</taxon>
        <taxon>Poeae Chloroplast Group 1 (Aveneae type)</taxon>
        <taxon>Aveninae</taxon>
        <taxon>Avena</taxon>
    </lineage>
</organism>